<keyword evidence="8" id="KW-0283">Flagellar rotation</keyword>
<keyword evidence="17" id="KW-1185">Reference proteome</keyword>
<keyword evidence="5" id="KW-0145">Chemotaxis</keyword>
<proteinExistence type="inferred from homology"/>
<name>A0A1H3VJD2_9GAMM</name>
<dbReference type="GeneID" id="97763001"/>
<keyword evidence="10 13" id="KW-1133">Transmembrane helix</keyword>
<dbReference type="InterPro" id="IPR000540">
    <property type="entry name" value="Flag_MotA_CS"/>
</dbReference>
<evidence type="ECO:0000259" key="14">
    <source>
        <dbReference type="Pfam" id="PF01618"/>
    </source>
</evidence>
<accession>A0A1H3VJD2</accession>
<dbReference type="InterPro" id="IPR022522">
    <property type="entry name" value="Flagellar_motor_stator_MotA"/>
</dbReference>
<feature type="domain" description="Motility protein A N-terminal" evidence="15">
    <location>
        <begin position="4"/>
        <end position="93"/>
    </location>
</feature>
<evidence type="ECO:0000256" key="10">
    <source>
        <dbReference type="ARBA" id="ARBA00022989"/>
    </source>
</evidence>
<evidence type="ECO:0000256" key="5">
    <source>
        <dbReference type="ARBA" id="ARBA00022500"/>
    </source>
</evidence>
<dbReference type="eggNOG" id="COG1291">
    <property type="taxonomic scope" value="Bacteria"/>
</dbReference>
<evidence type="ECO:0000256" key="11">
    <source>
        <dbReference type="ARBA" id="ARBA00023065"/>
    </source>
</evidence>
<evidence type="ECO:0000256" key="7">
    <source>
        <dbReference type="ARBA" id="ARBA00022692"/>
    </source>
</evidence>
<feature type="transmembrane region" description="Helical" evidence="13">
    <location>
        <begin position="34"/>
        <end position="50"/>
    </location>
</feature>
<evidence type="ECO:0000313" key="16">
    <source>
        <dbReference type="EMBL" id="SDZ74895.1"/>
    </source>
</evidence>
<reference evidence="16 17" key="1">
    <citation type="submission" date="2016-10" db="EMBL/GenBank/DDBJ databases">
        <authorList>
            <person name="de Groot N.N."/>
        </authorList>
    </citation>
    <scope>NUCLEOTIDE SEQUENCE [LARGE SCALE GENOMIC DNA]</scope>
    <source>
        <strain evidence="16 17">ATCC 29281</strain>
    </source>
</reference>
<dbReference type="AlphaFoldDB" id="A0A1H3VJD2"/>
<dbReference type="PROSITE" id="PS01307">
    <property type="entry name" value="MOTA"/>
    <property type="match status" value="1"/>
</dbReference>
<sequence length="295" mass="31957">MLVILGYIVIIGSILGGYLIVGGELGALYQPSELLIIGGAAIGAFIVGNNGKAIKGTIKALPLLFKGSKYTKAVYMDLMAVLFRLMAKSRQQGMLSLEFDIDNPKESEIFSSYPRILSDDYVVEFVTDYLRLMVSGNMNAFEIETLMDEEIETVEHECEVPASSLTQIGDGLPAFGIVAAVMGVVHSLAYVDRPAAELGMMIAHAMVGTFLGILMAYGFVSPLASLLRQKNAEKIKVLQCIKVTLLSSLNGYAPQIAVEFGRKTLYSTIRPSFTEMEEHIRNVKAPAAQSAESDA</sequence>
<dbReference type="NCBIfam" id="TIGR03818">
    <property type="entry name" value="MotA1"/>
    <property type="match status" value="1"/>
</dbReference>
<organism evidence="16 17">
    <name type="scientific">Lonsdalea quercina</name>
    <dbReference type="NCBI Taxonomy" id="71657"/>
    <lineage>
        <taxon>Bacteria</taxon>
        <taxon>Pseudomonadati</taxon>
        <taxon>Pseudomonadota</taxon>
        <taxon>Gammaproteobacteria</taxon>
        <taxon>Enterobacterales</taxon>
        <taxon>Pectobacteriaceae</taxon>
        <taxon>Lonsdalea</taxon>
    </lineage>
</organism>
<evidence type="ECO:0000256" key="2">
    <source>
        <dbReference type="ARBA" id="ARBA00008038"/>
    </source>
</evidence>
<evidence type="ECO:0000259" key="15">
    <source>
        <dbReference type="Pfam" id="PF20560"/>
    </source>
</evidence>
<keyword evidence="12 13" id="KW-0472">Membrane</keyword>
<feature type="transmembrane region" description="Helical" evidence="13">
    <location>
        <begin position="6"/>
        <end position="27"/>
    </location>
</feature>
<dbReference type="InterPro" id="IPR002898">
    <property type="entry name" value="MotA_ExbB_proton_chnl"/>
</dbReference>
<evidence type="ECO:0000313" key="17">
    <source>
        <dbReference type="Proteomes" id="UP000187280"/>
    </source>
</evidence>
<evidence type="ECO:0000256" key="3">
    <source>
        <dbReference type="ARBA" id="ARBA00022448"/>
    </source>
</evidence>
<protein>
    <submittedName>
        <fullName evidence="16">Chemotaxis protein MotA</fullName>
    </submittedName>
</protein>
<keyword evidence="4" id="KW-1003">Cell membrane</keyword>
<evidence type="ECO:0000256" key="6">
    <source>
        <dbReference type="ARBA" id="ARBA00022519"/>
    </source>
</evidence>
<gene>
    <name evidence="16" type="ORF">SAMN02982996_00050</name>
</gene>
<comment type="subcellular location">
    <subcellularLocation>
        <location evidence="1">Cell inner membrane</location>
        <topology evidence="1">Multi-pass membrane protein</topology>
    </subcellularLocation>
</comment>
<dbReference type="Proteomes" id="UP000187280">
    <property type="component" value="Unassembled WGS sequence"/>
</dbReference>
<keyword evidence="7 13" id="KW-0812">Transmembrane</keyword>
<dbReference type="InterPro" id="IPR046786">
    <property type="entry name" value="MotA_N"/>
</dbReference>
<dbReference type="EMBL" id="FNQS01000001">
    <property type="protein sequence ID" value="SDZ74895.1"/>
    <property type="molecule type" value="Genomic_DNA"/>
</dbReference>
<evidence type="ECO:0000256" key="13">
    <source>
        <dbReference type="SAM" id="Phobius"/>
    </source>
</evidence>
<dbReference type="GO" id="GO:0005886">
    <property type="term" value="C:plasma membrane"/>
    <property type="evidence" value="ECO:0007669"/>
    <property type="project" value="UniProtKB-SubCell"/>
</dbReference>
<feature type="transmembrane region" description="Helical" evidence="13">
    <location>
        <begin position="172"/>
        <end position="190"/>
    </location>
</feature>
<comment type="similarity">
    <text evidence="2">Belongs to the MotA family.</text>
</comment>
<dbReference type="PANTHER" id="PTHR30433">
    <property type="entry name" value="CHEMOTAXIS PROTEIN MOTA"/>
    <property type="match status" value="1"/>
</dbReference>
<dbReference type="InterPro" id="IPR047055">
    <property type="entry name" value="MotA-like"/>
</dbReference>
<dbReference type="Pfam" id="PF01618">
    <property type="entry name" value="MotA_ExbB"/>
    <property type="match status" value="1"/>
</dbReference>
<evidence type="ECO:0000256" key="1">
    <source>
        <dbReference type="ARBA" id="ARBA00004429"/>
    </source>
</evidence>
<dbReference type="GO" id="GO:1902600">
    <property type="term" value="P:proton transmembrane transport"/>
    <property type="evidence" value="ECO:0007669"/>
    <property type="project" value="UniProtKB-KW"/>
</dbReference>
<dbReference type="STRING" id="71657.SAMN02982996_00050"/>
<dbReference type="GO" id="GO:0071978">
    <property type="term" value="P:bacterial-type flagellum-dependent swarming motility"/>
    <property type="evidence" value="ECO:0007669"/>
    <property type="project" value="InterPro"/>
</dbReference>
<dbReference type="PANTHER" id="PTHR30433:SF4">
    <property type="entry name" value="MOTILITY PROTEIN A"/>
    <property type="match status" value="1"/>
</dbReference>
<keyword evidence="9" id="KW-0375">Hydrogen ion transport</keyword>
<keyword evidence="11" id="KW-0406">Ion transport</keyword>
<dbReference type="RefSeq" id="WP_026743030.1">
    <property type="nucleotide sequence ID" value="NZ_FNQS01000001.1"/>
</dbReference>
<keyword evidence="3" id="KW-0813">Transport</keyword>
<feature type="domain" description="MotA/TolQ/ExbB proton channel" evidence="14">
    <location>
        <begin position="126"/>
        <end position="237"/>
    </location>
</feature>
<dbReference type="Pfam" id="PF20560">
    <property type="entry name" value="MotA_N"/>
    <property type="match status" value="1"/>
</dbReference>
<dbReference type="GO" id="GO:0006935">
    <property type="term" value="P:chemotaxis"/>
    <property type="evidence" value="ECO:0007669"/>
    <property type="project" value="UniProtKB-KW"/>
</dbReference>
<evidence type="ECO:0000256" key="12">
    <source>
        <dbReference type="ARBA" id="ARBA00023136"/>
    </source>
</evidence>
<evidence type="ECO:0000256" key="9">
    <source>
        <dbReference type="ARBA" id="ARBA00022781"/>
    </source>
</evidence>
<evidence type="ECO:0000256" key="8">
    <source>
        <dbReference type="ARBA" id="ARBA00022779"/>
    </source>
</evidence>
<feature type="transmembrane region" description="Helical" evidence="13">
    <location>
        <begin position="202"/>
        <end position="227"/>
    </location>
</feature>
<keyword evidence="6" id="KW-0997">Cell inner membrane</keyword>
<evidence type="ECO:0000256" key="4">
    <source>
        <dbReference type="ARBA" id="ARBA00022475"/>
    </source>
</evidence>